<dbReference type="OrthoDB" id="10527506at2759"/>
<evidence type="ECO:0000256" key="1">
    <source>
        <dbReference type="SAM" id="MobiDB-lite"/>
    </source>
</evidence>
<dbReference type="AlphaFoldDB" id="A0A9N9V6D9"/>
<dbReference type="EMBL" id="CABFNQ020000555">
    <property type="protein sequence ID" value="CAH0019381.1"/>
    <property type="molecule type" value="Genomic_DNA"/>
</dbReference>
<accession>A0A9N9V6D9</accession>
<dbReference type="Proteomes" id="UP000696573">
    <property type="component" value="Unassembled WGS sequence"/>
</dbReference>
<proteinExistence type="predicted"/>
<feature type="compositionally biased region" description="Basic and acidic residues" evidence="1">
    <location>
        <begin position="42"/>
        <end position="51"/>
    </location>
</feature>
<evidence type="ECO:0000313" key="2">
    <source>
        <dbReference type="EMBL" id="CAH0019381.1"/>
    </source>
</evidence>
<gene>
    <name evidence="2" type="ORF">CRHIZ90672A_00010097</name>
</gene>
<comment type="caution">
    <text evidence="2">The sequence shown here is derived from an EMBL/GenBank/DDBJ whole genome shotgun (WGS) entry which is preliminary data.</text>
</comment>
<evidence type="ECO:0000313" key="3">
    <source>
        <dbReference type="Proteomes" id="UP000696573"/>
    </source>
</evidence>
<protein>
    <submittedName>
        <fullName evidence="2">Uncharacterized protein</fullName>
    </submittedName>
</protein>
<feature type="region of interest" description="Disordered" evidence="1">
    <location>
        <begin position="1"/>
        <end position="56"/>
    </location>
</feature>
<sequence length="122" mass="13583">MNDSGDYIPDDESQMSEYEKFNSEFLPDSEEEANSASGAEVWSKEPRKDGSRGALPGEAAQSIIASADRERLLAKQSLIALTFRATFRSQQKNHDLPDSVPTVNESVQLIYVAPAYSRAWIR</sequence>
<reference evidence="2" key="1">
    <citation type="submission" date="2021-10" db="EMBL/GenBank/DDBJ databases">
        <authorList>
            <person name="Piombo E."/>
        </authorList>
    </citation>
    <scope>NUCLEOTIDE SEQUENCE</scope>
</reference>
<keyword evidence="3" id="KW-1185">Reference proteome</keyword>
<name>A0A9N9V6D9_9HYPO</name>
<organism evidence="2 3">
    <name type="scientific">Clonostachys rhizophaga</name>
    <dbReference type="NCBI Taxonomy" id="160324"/>
    <lineage>
        <taxon>Eukaryota</taxon>
        <taxon>Fungi</taxon>
        <taxon>Dikarya</taxon>
        <taxon>Ascomycota</taxon>
        <taxon>Pezizomycotina</taxon>
        <taxon>Sordariomycetes</taxon>
        <taxon>Hypocreomycetidae</taxon>
        <taxon>Hypocreales</taxon>
        <taxon>Bionectriaceae</taxon>
        <taxon>Clonostachys</taxon>
    </lineage>
</organism>